<name>A0A0A9A6Q4_ARUDO</name>
<evidence type="ECO:0000313" key="1">
    <source>
        <dbReference type="EMBL" id="JAD46781.1"/>
    </source>
</evidence>
<sequence length="27" mass="3039">MNVNRGKLLMAHALTVCSSQEITQMYV</sequence>
<protein>
    <submittedName>
        <fullName evidence="1">Uncharacterized protein</fullName>
    </submittedName>
</protein>
<reference evidence="1" key="2">
    <citation type="journal article" date="2015" name="Data Brief">
        <title>Shoot transcriptome of the giant reed, Arundo donax.</title>
        <authorList>
            <person name="Barrero R.A."/>
            <person name="Guerrero F.D."/>
            <person name="Moolhuijzen P."/>
            <person name="Goolsby J.A."/>
            <person name="Tidwell J."/>
            <person name="Bellgard S.E."/>
            <person name="Bellgard M.I."/>
        </authorList>
    </citation>
    <scope>NUCLEOTIDE SEQUENCE</scope>
    <source>
        <tissue evidence="1">Shoot tissue taken approximately 20 cm above the soil surface</tissue>
    </source>
</reference>
<reference evidence="1" key="1">
    <citation type="submission" date="2014-09" db="EMBL/GenBank/DDBJ databases">
        <authorList>
            <person name="Magalhaes I.L.F."/>
            <person name="Oliveira U."/>
            <person name="Santos F.R."/>
            <person name="Vidigal T.H.D.A."/>
            <person name="Brescovit A.D."/>
            <person name="Santos A.J."/>
        </authorList>
    </citation>
    <scope>NUCLEOTIDE SEQUENCE</scope>
    <source>
        <tissue evidence="1">Shoot tissue taken approximately 20 cm above the soil surface</tissue>
    </source>
</reference>
<dbReference type="AlphaFoldDB" id="A0A0A9A6Q4"/>
<organism evidence="1">
    <name type="scientific">Arundo donax</name>
    <name type="common">Giant reed</name>
    <name type="synonym">Donax arundinaceus</name>
    <dbReference type="NCBI Taxonomy" id="35708"/>
    <lineage>
        <taxon>Eukaryota</taxon>
        <taxon>Viridiplantae</taxon>
        <taxon>Streptophyta</taxon>
        <taxon>Embryophyta</taxon>
        <taxon>Tracheophyta</taxon>
        <taxon>Spermatophyta</taxon>
        <taxon>Magnoliopsida</taxon>
        <taxon>Liliopsida</taxon>
        <taxon>Poales</taxon>
        <taxon>Poaceae</taxon>
        <taxon>PACMAD clade</taxon>
        <taxon>Arundinoideae</taxon>
        <taxon>Arundineae</taxon>
        <taxon>Arundo</taxon>
    </lineage>
</organism>
<dbReference type="EMBL" id="GBRH01251114">
    <property type="protein sequence ID" value="JAD46781.1"/>
    <property type="molecule type" value="Transcribed_RNA"/>
</dbReference>
<proteinExistence type="predicted"/>
<accession>A0A0A9A6Q4</accession>